<evidence type="ECO:0000313" key="3">
    <source>
        <dbReference type="EMBL" id="KAK8247538.1"/>
    </source>
</evidence>
<comment type="caution">
    <text evidence="3">The sequence shown here is derived from an EMBL/GenBank/DDBJ whole genome shotgun (WGS) entry which is preliminary data.</text>
</comment>
<dbReference type="PANTHER" id="PTHR35394">
    <property type="entry name" value="DUF3176 DOMAIN-CONTAINING PROTEIN"/>
    <property type="match status" value="1"/>
</dbReference>
<accession>A0ABR1Z597</accession>
<feature type="region of interest" description="Disordered" evidence="1">
    <location>
        <begin position="1"/>
        <end position="60"/>
    </location>
</feature>
<keyword evidence="2" id="KW-0812">Transmembrane</keyword>
<evidence type="ECO:0000256" key="1">
    <source>
        <dbReference type="SAM" id="MobiDB-lite"/>
    </source>
</evidence>
<dbReference type="PANTHER" id="PTHR35394:SF5">
    <property type="entry name" value="DUF3176 DOMAIN-CONTAINING PROTEIN"/>
    <property type="match status" value="1"/>
</dbReference>
<protein>
    <submittedName>
        <fullName evidence="3">Uncharacterized protein</fullName>
    </submittedName>
</protein>
<feature type="transmembrane region" description="Helical" evidence="2">
    <location>
        <begin position="538"/>
        <end position="561"/>
    </location>
</feature>
<evidence type="ECO:0000256" key="2">
    <source>
        <dbReference type="SAM" id="Phobius"/>
    </source>
</evidence>
<feature type="compositionally biased region" description="Low complexity" evidence="1">
    <location>
        <begin position="16"/>
        <end position="30"/>
    </location>
</feature>
<keyword evidence="2" id="KW-1133">Transmembrane helix</keyword>
<dbReference type="InterPro" id="IPR021514">
    <property type="entry name" value="DUF3176"/>
</dbReference>
<keyword evidence="4" id="KW-1185">Reference proteome</keyword>
<proteinExistence type="predicted"/>
<evidence type="ECO:0000313" key="4">
    <source>
        <dbReference type="Proteomes" id="UP001492380"/>
    </source>
</evidence>
<feature type="compositionally biased region" description="Low complexity" evidence="1">
    <location>
        <begin position="40"/>
        <end position="54"/>
    </location>
</feature>
<gene>
    <name evidence="3" type="ORF">HDK90DRAFT_44949</name>
</gene>
<name>A0ABR1Z597_9PEZI</name>
<dbReference type="EMBL" id="JBBWRZ010000001">
    <property type="protein sequence ID" value="KAK8247538.1"/>
    <property type="molecule type" value="Genomic_DNA"/>
</dbReference>
<keyword evidence="2" id="KW-0472">Membrane</keyword>
<dbReference type="Proteomes" id="UP001492380">
    <property type="component" value="Unassembled WGS sequence"/>
</dbReference>
<organism evidence="3 4">
    <name type="scientific">Phyllosticta capitalensis</name>
    <dbReference type="NCBI Taxonomy" id="121624"/>
    <lineage>
        <taxon>Eukaryota</taxon>
        <taxon>Fungi</taxon>
        <taxon>Dikarya</taxon>
        <taxon>Ascomycota</taxon>
        <taxon>Pezizomycotina</taxon>
        <taxon>Dothideomycetes</taxon>
        <taxon>Dothideomycetes incertae sedis</taxon>
        <taxon>Botryosphaeriales</taxon>
        <taxon>Phyllostictaceae</taxon>
        <taxon>Phyllosticta</taxon>
    </lineage>
</organism>
<dbReference type="Pfam" id="PF11374">
    <property type="entry name" value="DUF3176"/>
    <property type="match status" value="1"/>
</dbReference>
<sequence>MASRQNHNLDEGIYVSLSNRRSPSPISRPSSEYKQNAEISTTTLSPLRSSSSVRKLPRGAPEHAIEISDTIPSKTPAIKSRRQRWSQKVPRDVWAKEMSSIALSIGCMIAVFAILISQNDKPLSSWPFPWQPNSVVSFLSTISRAALIYPMASCISQFKWLHFRQRSQQLQDLQHFDAASRGPLGSLSFILRVSFRSRSIVATLACLLTIAALSMETFVQQTIDYSTRPVRTYVKPCFAKTTQSYSGGNSFDDVTAQNSNMAKAIHAGIFGASSFQTLTCPTGNCTWTGLTTLGVCSSCQNVTTTIRKNCTTEEYPSGRDTTGSEVWCRYWSDLGNEVEAIYWIVDIDRASSGQILTALNITSTTSGISSMIPGDPLGLAKVTIIRNPIPGQGSSPTEAFDCSLSWCGKVFDTTVESGDTRLSNKKTFNVTQELTFTDHYTLSGPSEYMGQTNYTVRGTDHTLMQSTLKEMFDAASLTKTSTIQVMSLDFTSYLYTSDSIPEVIDDMAMAMTDFVRTVNSDEIGGETFENVTFLHVNWPWFIAPVVIETSAAIVLAAAVVISNRERNLAGTQIWKSSIFPFLFNGIDRDRLDEIGPGTTDRASEMERRAQQISVRLDRDEADGRLRFA</sequence>
<reference evidence="3 4" key="1">
    <citation type="submission" date="2024-04" db="EMBL/GenBank/DDBJ databases">
        <title>Phyllosticta paracitricarpa is synonymous to the EU quarantine fungus P. citricarpa based on phylogenomic analyses.</title>
        <authorList>
            <consortium name="Lawrence Berkeley National Laboratory"/>
            <person name="Van Ingen-Buijs V.A."/>
            <person name="Van Westerhoven A.C."/>
            <person name="Haridas S."/>
            <person name="Skiadas P."/>
            <person name="Martin F."/>
            <person name="Groenewald J.Z."/>
            <person name="Crous P.W."/>
            <person name="Seidl M.F."/>
        </authorList>
    </citation>
    <scope>NUCLEOTIDE SEQUENCE [LARGE SCALE GENOMIC DNA]</scope>
    <source>
        <strain evidence="3 4">CBS 123374</strain>
    </source>
</reference>